<accession>A0A9Q4IJJ2</accession>
<proteinExistence type="predicted"/>
<dbReference type="EMBL" id="JANRML010000126">
    <property type="protein sequence ID" value="MCZ2221984.1"/>
    <property type="molecule type" value="Genomic_DNA"/>
</dbReference>
<organism evidence="1 2">
    <name type="scientific">Corynebacterium pilbarense</name>
    <dbReference type="NCBI Taxonomy" id="1288393"/>
    <lineage>
        <taxon>Bacteria</taxon>
        <taxon>Bacillati</taxon>
        <taxon>Actinomycetota</taxon>
        <taxon>Actinomycetes</taxon>
        <taxon>Mycobacteriales</taxon>
        <taxon>Corynebacteriaceae</taxon>
        <taxon>Corynebacterium</taxon>
    </lineage>
</organism>
<comment type="caution">
    <text evidence="1">The sequence shown here is derived from an EMBL/GenBank/DDBJ whole genome shotgun (WGS) entry which is preliminary data.</text>
</comment>
<evidence type="ECO:0008006" key="3">
    <source>
        <dbReference type="Google" id="ProtNLM"/>
    </source>
</evidence>
<dbReference type="AlphaFoldDB" id="A0A9Q4IJJ2"/>
<sequence>MKQKFLNKYQDYCRTREKKEELFKMMQKEDENLEDFVERLQYNLQRSIHPNVSKDILKTILLKGVRDNSLDMLNMLGKGDISKESYDEIVNLCKRCSRGAARNKSNSRDTTFSRVQKSANGGATRAEIGNLLEEFKTEMMSSLASQMDTLQIKKKHAEVEAALSIFCPQCRDKHPKRECPLDRKP</sequence>
<dbReference type="PANTHER" id="PTHR33223">
    <property type="entry name" value="CCHC-TYPE DOMAIN-CONTAINING PROTEIN"/>
    <property type="match status" value="1"/>
</dbReference>
<dbReference type="RefSeq" id="WP_269028674.1">
    <property type="nucleotide sequence ID" value="NZ_JANRML010000126.1"/>
</dbReference>
<dbReference type="PANTHER" id="PTHR33223:SF11">
    <property type="entry name" value="ELEMENT PROTEIN, PUTATIVE-RELATED"/>
    <property type="match status" value="1"/>
</dbReference>
<name>A0A9Q4IJJ2_9CORY</name>
<feature type="non-terminal residue" evidence="1">
    <location>
        <position position="185"/>
    </location>
</feature>
<evidence type="ECO:0000313" key="2">
    <source>
        <dbReference type="Proteomes" id="UP001071110"/>
    </source>
</evidence>
<dbReference type="Proteomes" id="UP001071110">
    <property type="component" value="Unassembled WGS sequence"/>
</dbReference>
<keyword evidence="2" id="KW-1185">Reference proteome</keyword>
<evidence type="ECO:0000313" key="1">
    <source>
        <dbReference type="EMBL" id="MCZ2221984.1"/>
    </source>
</evidence>
<reference evidence="1" key="1">
    <citation type="submission" date="2022-08" db="EMBL/GenBank/DDBJ databases">
        <title>Corynebacterium sp. nov., isolated from clinical breast specimens.</title>
        <authorList>
            <person name="Zhang T."/>
        </authorList>
    </citation>
    <scope>NUCLEOTIDE SEQUENCE</scope>
    <source>
        <strain evidence="1">CCUG 57942</strain>
    </source>
</reference>
<gene>
    <name evidence="1" type="ORF">NUW87_11545</name>
</gene>
<protein>
    <recommendedName>
        <fullName evidence="3">Retrotransposon gag domain-containing protein</fullName>
    </recommendedName>
</protein>